<dbReference type="RefSeq" id="WP_118268240.1">
    <property type="nucleotide sequence ID" value="NZ_CP031968.1"/>
</dbReference>
<sequence>MLGNISDLDLRLLRIFCSIVEAGGFTAAQAKLNTGLPRLSVAVRDLELRLGYSLCRRGNGGFQLTPAGQALYQATQGLLREIEQFREQANALGGPCREALHLGAVDGLLSLPRAPLPAVIGRFRRQWPQTQLHLHTMRPDELEQAVLEDRLQLGLGAFHHQLSGLRYQPLFAEEQNLYCSSHHPLFAITAPSQQQICAAEYAGRGYMTEHQRPQNWRLHQVVSAYSMEAIATLVLSGTYLGYLPTHYARHWVNAGRLRALLPEQLAYHSCFHTITRQGAPLKPGLVRLLDMLIQAAESMEETMRSTTAP</sequence>
<proteinExistence type="inferred from homology"/>
<dbReference type="Proteomes" id="UP000259465">
    <property type="component" value="Chromosome"/>
</dbReference>
<evidence type="ECO:0000256" key="2">
    <source>
        <dbReference type="ARBA" id="ARBA00023015"/>
    </source>
</evidence>
<dbReference type="AlphaFoldDB" id="A0AAD0RSL0"/>
<dbReference type="EMBL" id="CP031968">
    <property type="protein sequence ID" value="AXT47795.1"/>
    <property type="molecule type" value="Genomic_DNA"/>
</dbReference>
<comment type="similarity">
    <text evidence="1">Belongs to the LysR transcriptional regulatory family.</text>
</comment>
<dbReference type="Pfam" id="PF03466">
    <property type="entry name" value="LysR_substrate"/>
    <property type="match status" value="1"/>
</dbReference>
<name>A0AAD0RSL0_9NEIS</name>
<dbReference type="GO" id="GO:0000976">
    <property type="term" value="F:transcription cis-regulatory region binding"/>
    <property type="evidence" value="ECO:0007669"/>
    <property type="project" value="TreeGrafter"/>
</dbReference>
<dbReference type="SUPFAM" id="SSF53850">
    <property type="entry name" value="Periplasmic binding protein-like II"/>
    <property type="match status" value="1"/>
</dbReference>
<dbReference type="SUPFAM" id="SSF46785">
    <property type="entry name" value="Winged helix' DNA-binding domain"/>
    <property type="match status" value="1"/>
</dbReference>
<reference evidence="6 7" key="1">
    <citation type="submission" date="2018-08" db="EMBL/GenBank/DDBJ databases">
        <title>Complete genome sequence of JP2-74.</title>
        <authorList>
            <person name="Wu L."/>
        </authorList>
    </citation>
    <scope>NUCLEOTIDE SEQUENCE [LARGE SCALE GENOMIC DNA]</scope>
    <source>
        <strain evidence="6 7">JP2-74</strain>
    </source>
</reference>
<gene>
    <name evidence="6" type="ORF">D1345_17165</name>
</gene>
<dbReference type="Gene3D" id="3.40.190.290">
    <property type="match status" value="1"/>
</dbReference>
<dbReference type="InterPro" id="IPR036390">
    <property type="entry name" value="WH_DNA-bd_sf"/>
</dbReference>
<keyword evidence="4" id="KW-0804">Transcription</keyword>
<evidence type="ECO:0000256" key="3">
    <source>
        <dbReference type="ARBA" id="ARBA00023125"/>
    </source>
</evidence>
<evidence type="ECO:0000256" key="4">
    <source>
        <dbReference type="ARBA" id="ARBA00023163"/>
    </source>
</evidence>
<protein>
    <submittedName>
        <fullName evidence="6">LysR family transcriptional regulator</fullName>
    </submittedName>
</protein>
<dbReference type="Pfam" id="PF00126">
    <property type="entry name" value="HTH_1"/>
    <property type="match status" value="1"/>
</dbReference>
<feature type="domain" description="HTH lysR-type" evidence="5">
    <location>
        <begin position="8"/>
        <end position="65"/>
    </location>
</feature>
<dbReference type="CDD" id="cd05466">
    <property type="entry name" value="PBP2_LTTR_substrate"/>
    <property type="match status" value="1"/>
</dbReference>
<keyword evidence="3" id="KW-0238">DNA-binding</keyword>
<keyword evidence="2" id="KW-0805">Transcription regulation</keyword>
<dbReference type="GO" id="GO:0003700">
    <property type="term" value="F:DNA-binding transcription factor activity"/>
    <property type="evidence" value="ECO:0007669"/>
    <property type="project" value="InterPro"/>
</dbReference>
<keyword evidence="7" id="KW-1185">Reference proteome</keyword>
<dbReference type="PANTHER" id="PTHR30126:SF98">
    <property type="entry name" value="HTH-TYPE TRANSCRIPTIONAL ACTIVATOR BAUR"/>
    <property type="match status" value="1"/>
</dbReference>
<dbReference type="PANTHER" id="PTHR30126">
    <property type="entry name" value="HTH-TYPE TRANSCRIPTIONAL REGULATOR"/>
    <property type="match status" value="1"/>
</dbReference>
<dbReference type="InterPro" id="IPR005119">
    <property type="entry name" value="LysR_subst-bd"/>
</dbReference>
<evidence type="ECO:0000259" key="5">
    <source>
        <dbReference type="PROSITE" id="PS50931"/>
    </source>
</evidence>
<evidence type="ECO:0000313" key="7">
    <source>
        <dbReference type="Proteomes" id="UP000259465"/>
    </source>
</evidence>
<evidence type="ECO:0000256" key="1">
    <source>
        <dbReference type="ARBA" id="ARBA00009437"/>
    </source>
</evidence>
<dbReference type="KEGG" id="crz:D1345_17165"/>
<dbReference type="InterPro" id="IPR036388">
    <property type="entry name" value="WH-like_DNA-bd_sf"/>
</dbReference>
<dbReference type="PROSITE" id="PS50931">
    <property type="entry name" value="HTH_LYSR"/>
    <property type="match status" value="1"/>
</dbReference>
<evidence type="ECO:0000313" key="6">
    <source>
        <dbReference type="EMBL" id="AXT47795.1"/>
    </source>
</evidence>
<accession>A0AAD0RSL0</accession>
<organism evidence="6 7">
    <name type="scientific">Chromobacterium rhizoryzae</name>
    <dbReference type="NCBI Taxonomy" id="1778675"/>
    <lineage>
        <taxon>Bacteria</taxon>
        <taxon>Pseudomonadati</taxon>
        <taxon>Pseudomonadota</taxon>
        <taxon>Betaproteobacteria</taxon>
        <taxon>Neisseriales</taxon>
        <taxon>Chromobacteriaceae</taxon>
        <taxon>Chromobacterium</taxon>
    </lineage>
</organism>
<dbReference type="Gene3D" id="1.10.10.10">
    <property type="entry name" value="Winged helix-like DNA-binding domain superfamily/Winged helix DNA-binding domain"/>
    <property type="match status" value="1"/>
</dbReference>
<dbReference type="InterPro" id="IPR000847">
    <property type="entry name" value="LysR_HTH_N"/>
</dbReference>